<dbReference type="InterPro" id="IPR008922">
    <property type="entry name" value="Di-copper_centre_dom_sf"/>
</dbReference>
<dbReference type="InterPro" id="IPR014001">
    <property type="entry name" value="Helicase_ATP-bd"/>
</dbReference>
<dbReference type="Pfam" id="PF03723">
    <property type="entry name" value="Hemocyanin_C"/>
    <property type="match status" value="3"/>
</dbReference>
<dbReference type="FunFam" id="3.40.50.300:FF:000079">
    <property type="entry name" value="probable ATP-dependent RNA helicase DDX17"/>
    <property type="match status" value="1"/>
</dbReference>
<keyword evidence="4" id="KW-0747">Spliceosome</keyword>
<dbReference type="OrthoDB" id="196131at2759"/>
<dbReference type="SUPFAM" id="SSF48050">
    <property type="entry name" value="Hemocyanin, N-terminal domain"/>
    <property type="match status" value="4"/>
</dbReference>
<comment type="subcellular location">
    <subcellularLocation>
        <location evidence="1">Nucleus speckle</location>
    </subcellularLocation>
</comment>
<evidence type="ECO:0000256" key="8">
    <source>
        <dbReference type="ARBA" id="ARBA00022806"/>
    </source>
</evidence>
<protein>
    <recommendedName>
        <fullName evidence="16">Probable ATP-dependent RNA helicase DDX46</fullName>
        <ecNumber evidence="2">3.6.4.13</ecNumber>
    </recommendedName>
    <alternativeName>
        <fullName evidence="17">DEAD box protein 46</fullName>
    </alternativeName>
</protein>
<dbReference type="GO" id="GO:0010468">
    <property type="term" value="P:regulation of gene expression"/>
    <property type="evidence" value="ECO:0007669"/>
    <property type="project" value="UniProtKB-ARBA"/>
</dbReference>
<dbReference type="PROSITE" id="PS51195">
    <property type="entry name" value="Q_MOTIF"/>
    <property type="match status" value="1"/>
</dbReference>
<dbReference type="Pfam" id="PF23469">
    <property type="entry name" value="KH_12"/>
    <property type="match status" value="1"/>
</dbReference>
<evidence type="ECO:0000256" key="2">
    <source>
        <dbReference type="ARBA" id="ARBA00012552"/>
    </source>
</evidence>
<dbReference type="GO" id="GO:0045735">
    <property type="term" value="F:nutrient reservoir activity"/>
    <property type="evidence" value="ECO:0007669"/>
    <property type="project" value="UniProtKB-KW"/>
</dbReference>
<feature type="compositionally biased region" description="Basic and acidic residues" evidence="19">
    <location>
        <begin position="57"/>
        <end position="84"/>
    </location>
</feature>
<feature type="compositionally biased region" description="Basic and acidic residues" evidence="19">
    <location>
        <begin position="199"/>
        <end position="224"/>
    </location>
</feature>
<proteinExistence type="inferred from homology"/>
<sequence>MVRGGRDRSRTPEKRRKRSRSRSYERVKALRHRRSRSRENRRRSRSRSKERRSRSRDRRERDRVDRERRSYSRERDNRRADKRGGTGKSRRRDKSRSRSRSKEKTEDSGLSFDPNNLDKEEEQKKLELEMQKRRERIERWRAERKKKEQEATKKEAQKGTLVQNLTIPQGAVKKWSLEDDSEDEDKGEVKSDKTHKKDGHCEEKVEEIPEEEPPKPPEPEKAPEEDVDPLDEFMKSVQEEVRKINKFEVKKPGSNDTKSSMVIVSGVAKAKASKNKGELIEQNQDGLEYSSEEEQEDLKDTAANIANKQKKELAKIDHDNIRYISFRKSFYVEVPEIAKMTQDEVDAYKEEMEGIRVKGKGCPKPIKTWAQCGVSTKELNTLKKMGFEKPTPIQAQGIPAIMSGRDLIGIAKTGSGKTLAFLLPMFRHILDQPPLEETDGPITIIMTPTRELCMQIGKDIKKFTKSLNLHAVCVYGGTGISEQIAELKRGAEIIVCTPGRMIDMLAANSGKVTNLRRVSYIVLDEADRMFDMGFEPQVMRIIDNVRPDRQTVMFSATFPRQMEALARRILQRPIEVQVGGRSVVCKEVEQNVVIIEEDNKFLKLLELLGLYQEHGSIIVFVDKQENADILLKELMKAAYNCLSLHGGIDQFDRDSTIIDFKSGKVKLLIATSVAARGLDVKQLILVVNYDCPNHYEDYVHRCGRTGRAGNKGFAYTFITPEQSRYAGDIVRALELATVPVPEALRALWDSYKQKQESEGKKVHSGGGFSGKGFKFDENEAAAVNERKKFQKAALGLADSDDEDLEHDIDQQIESMFATKRTVKEIKAPLGIINHATMGNTGTAVDKLELAKRLASKINLTKNSSLDTKFATQQAAESILKGSGSQPPITAKTVAEQLAAKLNTKLNYQPKDDEDRLDDDSEQTFRKYEEELEINDFPQQARWRVTSKEALAQISEYSEAGITVRGTYVPTGKSPPEGERKLYLAIESTSDIAVSKAKSEITRLIKEELLKLQTAGHHTFNKARYINQLNPTSTIRFLKFVFERQTKMKLVILTALLGFAALSLSSPTQDIGKIDDKEFLSKQLGVLKLFYLIQQPSFNEEFIKIAEEFKIENHADFYKDHQAYKNFMDFYRYEEFLPRGAIFSIFNDKHVEQVKVLFKLFYYAKDYETFYKTSIWARQYFNEGLFLYTFSVAILNRPDTKGVVLPPIYEVYPHYFFNAESLNEVDIYKQTFTGEKIENFEVYANYSGYNLNLNPEQSLSYFTEDIGLNSYYYYFNLFNPFWLSGKKFNLYENRGELYYYYYQQLLSRFYLERLSNGFGEISYFNYDVPFETSFKSSLRYPNGLSFPERPKFAKLHEYFYNYGQKWSFKSKYGYSYSFIKDYERRIVDAIDAGFILKSNGDKYFFSNDKDKYSSKAFNTLGALIANYNHEFAFPQYYGHYEAFSRHLLGYSEQPLEDNKLVPSALEHYETSLRDPAFYQLYKRILLFFQRYKSYLPSYTKEELTFNGVKIEKVNFNRLETYCDYYKAVVSNAVYHTKEEYNKRTFRASIKQKRLNNKDFNYEIEVKSDKDVKATVKIYFGPKYDEYGRSIDIAENRFNFVKLDSFEYNLRSGVNIIKRSSNESRFYTNDLTSSYDLYEAVKKSAEFSTDYVESLYKFPRRLMLPKGSEKGIPLQFYVFIAPYVKGTGNSLDGYPLGYPFDRPIRFEKMFHDVPNSYFYEAKVYHKQYFNKGPFLYNFSVAILNRPDTKGVVLPPIYEVYPHYFFNAESLNEVDIYKQSFTGEKIKNFEVYANYSGYNLNLNPEQSLSYFTEDIGLNSYYYYFNLFNPFWLSGKEFNLYENRGELYYYYYQQLLSRFYLERLSNGFGEISYFNYDVPFETSFKSSLRYPNGLSFPERPKFAKLHEYFYNYGQKWSFKSKYGYSYSFIKDYERRIVDVIDAGFILKSNGDKYFISNDKDKYSTKAFNTLGALIANYNHEFAFPQFYGHYEAFSRHLLGYSEQPLEDNKLVPSALEHYETSLRDPAFYQLYKRILLFFQRYKSYLPSYTKEELTFNGVKIEKVNFNRLETYCDYFKAVVSNAVYHTKEEYNKRTFRASIKQKRLNNKDFNYDIEVKSDKDVKATVKIYFGPKYDEYGRSIDIAENRFNFVKLDSFEYNLRSGVNIIKRSSNESRFYTNDLTSSYDLYEAVKKSAEFSTDYVESLYKFPRRLMLPKGSEKGTPLQFYVFIAPYVKGTGNSLDGYPLGYPFDRPIRFEKMFHDVPNSYSYEAKVYHKQYFNEGLFLYTFSVAILNRPDTKGVVLPPIYEVYPHYFFNAESLNEVDIYKQTFTGEKIKNFEVYANYSGYNLNLNPEQSLNYFTEDIGLNSYYYYFNLFNPFWLSGKEFNLYENRGELYYYYYQQLLSRFYLERLSNGFGEISYFNYDVPFETPFKSSLRHPNGLSFPERPKFAKLHEYFYNYGQKWSFKSKYGYSYSFIKDYERRIVDAIDAGFILKSNGDKYFFSNDKDKNSTKAFNTLGALIANYNHEFAFPSYYGHYEAFSRHLLGYSEQPLEDIKLVPSALEHYETSLRDPAFYQLYKRILLFFQRYKSYLPSYTKEELTFNGVKIEKIIEVKKLTFILNIKHHIVKIVYTCMFCGPANMTYFVVTLFLSLCAFGFTQKSEHYKVADKKYLEHQKDVLLLFKYVNQPTYFKEHTEILQKWKWDDFENEFGSPDVFKQFWEYYKYEELLPRGEIFSVFNYAHLQQVKMLFRMFYHAKDFKTFYNFAVWCRQNINEGLFLYTVSVAIVHRPDTYGIIIPPIYEIYPNYFFDGVVINEAQKYKQMWDGVKTQKGYHIIKSNYSGEYLNLHPEQSMSYFMEDVGINNFYYYFNLFYPFWMPSEEYKIQNDKRGELYYYFYQQILARFYLERLSNDFGEIQNFNWQVPFETPYEPSLRYQNGLEFPSRPKFARLEEYFYNYGQTWSWKGKQSYGYTLINEYEQRLHDAMDSGFAINEKGDKIDMFKEDGLNILGNLIQGNADSPLSNYYGSVEFYARHLLGYAYQPLNKHQLLPSSLEHFETSMRDPAFYQLYKKIVLYFQRYLAYKPVYTQDELAFDGVKIERVDFDRLVTYFDTFDSDISNVVYVTPEEYQKDDFRVYARQYRLNHKAFNYNIHVKSSKDVKAVVKIFLGPKYDEYGRYINISENRLNFVEFDHFVYDLKSGDNNIKRNSFENTMYGPDRLSYHDLYKKVFNALKNQEEFHLDGSQQYFQFPQRYMLPMGKKEGMPFQFFTIVYPYVEYEGKHEPMGEFFYPRVGSGSYFVDNYPLSYPFDRYIKFEKMWRDMPNMYFKEELIYHTDAKNIQSTH</sequence>
<evidence type="ECO:0000256" key="17">
    <source>
        <dbReference type="ARBA" id="ARBA00050042"/>
    </source>
</evidence>
<dbReference type="SUPFAM" id="SSF52540">
    <property type="entry name" value="P-loop containing nucleoside triphosphate hydrolases"/>
    <property type="match status" value="2"/>
</dbReference>
<keyword evidence="12" id="KW-0539">Nucleus</keyword>
<evidence type="ECO:0000256" key="18">
    <source>
        <dbReference type="PROSITE-ProRule" id="PRU00552"/>
    </source>
</evidence>
<dbReference type="InterPro" id="IPR027417">
    <property type="entry name" value="P-loop_NTPase"/>
</dbReference>
<dbReference type="SMART" id="SM00490">
    <property type="entry name" value="HELICc"/>
    <property type="match status" value="1"/>
</dbReference>
<evidence type="ECO:0000259" key="21">
    <source>
        <dbReference type="PROSITE" id="PS51194"/>
    </source>
</evidence>
<evidence type="ECO:0000256" key="6">
    <source>
        <dbReference type="ARBA" id="ARBA00022761"/>
    </source>
</evidence>
<dbReference type="InterPro" id="IPR056149">
    <property type="entry name" value="PRP5/DDX46/KHDC4_KH"/>
</dbReference>
<dbReference type="PROSITE" id="PS00210">
    <property type="entry name" value="HEMOCYANIN_2"/>
    <property type="match status" value="4"/>
</dbReference>
<evidence type="ECO:0000256" key="1">
    <source>
        <dbReference type="ARBA" id="ARBA00004324"/>
    </source>
</evidence>
<feature type="compositionally biased region" description="Basic and acidic residues" evidence="19">
    <location>
        <begin position="116"/>
        <end position="157"/>
    </location>
</feature>
<dbReference type="InterPro" id="IPR037020">
    <property type="entry name" value="Hemocyanin_C_sf"/>
</dbReference>
<dbReference type="GO" id="GO:0016607">
    <property type="term" value="C:nuclear speck"/>
    <property type="evidence" value="ECO:0007669"/>
    <property type="project" value="UniProtKB-SubCell"/>
</dbReference>
<keyword evidence="24" id="KW-1185">Reference proteome</keyword>
<dbReference type="Gene3D" id="1.10.1280.10">
    <property type="entry name" value="Di-copper center containing domain from catechol oxidase"/>
    <property type="match status" value="4"/>
</dbReference>
<feature type="region of interest" description="Disordered" evidence="19">
    <location>
        <begin position="1"/>
        <end position="230"/>
    </location>
</feature>
<evidence type="ECO:0000256" key="11">
    <source>
        <dbReference type="ARBA" id="ARBA00023187"/>
    </source>
</evidence>
<feature type="compositionally biased region" description="Basic residues" evidence="19">
    <location>
        <begin position="88"/>
        <end position="99"/>
    </location>
</feature>
<dbReference type="GO" id="GO:0005615">
    <property type="term" value="C:extracellular space"/>
    <property type="evidence" value="ECO:0007669"/>
    <property type="project" value="UniProtKB-ARBA"/>
</dbReference>
<feature type="compositionally biased region" description="Basic residues" evidence="19">
    <location>
        <begin position="29"/>
        <end position="56"/>
    </location>
</feature>
<dbReference type="InterPro" id="IPR005203">
    <property type="entry name" value="Hemocyanin_C"/>
</dbReference>
<dbReference type="Pfam" id="PF03722">
    <property type="entry name" value="Hemocyanin_N"/>
    <property type="match status" value="2"/>
</dbReference>
<dbReference type="Pfam" id="PF00372">
    <property type="entry name" value="Hemocyanin_M"/>
    <property type="match status" value="4"/>
</dbReference>
<dbReference type="InterPro" id="IPR000629">
    <property type="entry name" value="RNA-helicase_DEAD-box_CS"/>
</dbReference>
<dbReference type="Gene3D" id="3.40.50.300">
    <property type="entry name" value="P-loop containing nucleotide triphosphate hydrolases"/>
    <property type="match status" value="2"/>
</dbReference>
<dbReference type="InterPro" id="IPR014014">
    <property type="entry name" value="RNA_helicase_DEAD_Q_motif"/>
</dbReference>
<dbReference type="PROSITE" id="PS51194">
    <property type="entry name" value="HELICASE_CTER"/>
    <property type="match status" value="1"/>
</dbReference>
<feature type="domain" description="DEAD-box RNA helicase Q" evidence="22">
    <location>
        <begin position="367"/>
        <end position="395"/>
    </location>
</feature>
<reference evidence="23" key="1">
    <citation type="submission" date="2021-12" db="EMBL/GenBank/DDBJ databases">
        <authorList>
            <person name="King R."/>
        </authorList>
    </citation>
    <scope>NUCLEOTIDE SEQUENCE</scope>
</reference>
<keyword evidence="10" id="KW-0175">Coiled coil</keyword>
<organism evidence="23 24">
    <name type="scientific">Brassicogethes aeneus</name>
    <name type="common">Rape pollen beetle</name>
    <name type="synonym">Meligethes aeneus</name>
    <dbReference type="NCBI Taxonomy" id="1431903"/>
    <lineage>
        <taxon>Eukaryota</taxon>
        <taxon>Metazoa</taxon>
        <taxon>Ecdysozoa</taxon>
        <taxon>Arthropoda</taxon>
        <taxon>Hexapoda</taxon>
        <taxon>Insecta</taxon>
        <taxon>Pterygota</taxon>
        <taxon>Neoptera</taxon>
        <taxon>Endopterygota</taxon>
        <taxon>Coleoptera</taxon>
        <taxon>Polyphaga</taxon>
        <taxon>Cucujiformia</taxon>
        <taxon>Nitidulidae</taxon>
        <taxon>Meligethinae</taxon>
        <taxon>Brassicogethes</taxon>
    </lineage>
</organism>
<dbReference type="Pfam" id="PF00270">
    <property type="entry name" value="DEAD"/>
    <property type="match status" value="1"/>
</dbReference>
<dbReference type="EC" id="3.6.4.13" evidence="2"/>
<dbReference type="InterPro" id="IPR036697">
    <property type="entry name" value="Hemocyanin_N_sf"/>
</dbReference>
<dbReference type="InterPro" id="IPR000896">
    <property type="entry name" value="Hemocyanin/hexamerin_mid_dom"/>
</dbReference>
<dbReference type="GO" id="GO:0003676">
    <property type="term" value="F:nucleic acid binding"/>
    <property type="evidence" value="ECO:0007669"/>
    <property type="project" value="InterPro"/>
</dbReference>
<evidence type="ECO:0000313" key="23">
    <source>
        <dbReference type="EMBL" id="CAH0563934.1"/>
    </source>
</evidence>
<dbReference type="EMBL" id="OV121140">
    <property type="protein sequence ID" value="CAH0563934.1"/>
    <property type="molecule type" value="Genomic_DNA"/>
</dbReference>
<keyword evidence="9" id="KW-0067">ATP-binding</keyword>
<feature type="short sequence motif" description="Q motif" evidence="18">
    <location>
        <begin position="367"/>
        <end position="395"/>
    </location>
</feature>
<keyword evidence="7" id="KW-0378">Hydrolase</keyword>
<evidence type="ECO:0000256" key="15">
    <source>
        <dbReference type="ARBA" id="ARBA00049949"/>
    </source>
</evidence>
<dbReference type="InterPro" id="IPR014756">
    <property type="entry name" value="Ig_E-set"/>
</dbReference>
<evidence type="ECO:0000256" key="12">
    <source>
        <dbReference type="ARBA" id="ARBA00023242"/>
    </source>
</evidence>
<dbReference type="PROSITE" id="PS51192">
    <property type="entry name" value="HELICASE_ATP_BIND_1"/>
    <property type="match status" value="1"/>
</dbReference>
<evidence type="ECO:0000256" key="16">
    <source>
        <dbReference type="ARBA" id="ARBA00050029"/>
    </source>
</evidence>
<evidence type="ECO:0000256" key="9">
    <source>
        <dbReference type="ARBA" id="ARBA00022840"/>
    </source>
</evidence>
<keyword evidence="8" id="KW-0347">Helicase</keyword>
<dbReference type="PROSITE" id="PS00039">
    <property type="entry name" value="DEAD_ATP_HELICASE"/>
    <property type="match status" value="1"/>
</dbReference>
<dbReference type="InterPro" id="IPR001650">
    <property type="entry name" value="Helicase_C-like"/>
</dbReference>
<evidence type="ECO:0000313" key="24">
    <source>
        <dbReference type="Proteomes" id="UP001154078"/>
    </source>
</evidence>
<keyword evidence="5" id="KW-0547">Nucleotide-binding</keyword>
<dbReference type="CDD" id="cd18787">
    <property type="entry name" value="SF2_C_DEAD"/>
    <property type="match status" value="1"/>
</dbReference>
<dbReference type="Gene3D" id="1.20.1370.10">
    <property type="entry name" value="Hemocyanin, N-terminal domain"/>
    <property type="match status" value="2"/>
</dbReference>
<dbReference type="InterPro" id="IPR013788">
    <property type="entry name" value="Hemocyanin/hexamerin"/>
</dbReference>
<dbReference type="GO" id="GO:0016787">
    <property type="term" value="F:hydrolase activity"/>
    <property type="evidence" value="ECO:0007669"/>
    <property type="project" value="UniProtKB-KW"/>
</dbReference>
<evidence type="ECO:0000256" key="10">
    <source>
        <dbReference type="ARBA" id="ARBA00023054"/>
    </source>
</evidence>
<dbReference type="InterPro" id="IPR011545">
    <property type="entry name" value="DEAD/DEAH_box_helicase_dom"/>
</dbReference>
<dbReference type="GO" id="GO:0000398">
    <property type="term" value="P:mRNA splicing, via spliceosome"/>
    <property type="evidence" value="ECO:0007669"/>
    <property type="project" value="UniProtKB-ARBA"/>
</dbReference>
<feature type="compositionally biased region" description="Basic and acidic residues" evidence="19">
    <location>
        <begin position="1"/>
        <end position="12"/>
    </location>
</feature>
<dbReference type="SMART" id="SM00487">
    <property type="entry name" value="DEXDc"/>
    <property type="match status" value="1"/>
</dbReference>
<evidence type="ECO:0000256" key="13">
    <source>
        <dbReference type="ARBA" id="ARBA00038511"/>
    </source>
</evidence>
<evidence type="ECO:0000256" key="3">
    <source>
        <dbReference type="ARBA" id="ARBA00022664"/>
    </source>
</evidence>
<dbReference type="SUPFAM" id="SSF48056">
    <property type="entry name" value="Di-copper centre-containing domain"/>
    <property type="match status" value="4"/>
</dbReference>
<evidence type="ECO:0000256" key="7">
    <source>
        <dbReference type="ARBA" id="ARBA00022801"/>
    </source>
</evidence>
<dbReference type="SUPFAM" id="SSF81296">
    <property type="entry name" value="E set domains"/>
    <property type="match status" value="3"/>
</dbReference>
<dbReference type="Gene3D" id="2.60.40.1520">
    <property type="entry name" value="Hemocyanin, C-terminal domain"/>
    <property type="match status" value="3"/>
</dbReference>
<dbReference type="CDD" id="cd17953">
    <property type="entry name" value="DEADc_DDX46"/>
    <property type="match status" value="1"/>
</dbReference>
<dbReference type="FunFam" id="3.40.50.300:FF:000584">
    <property type="entry name" value="probable ATP-dependent RNA helicase DDX46"/>
    <property type="match status" value="1"/>
</dbReference>
<dbReference type="CDD" id="cd22473">
    <property type="entry name" value="KH-I_DDX46"/>
    <property type="match status" value="1"/>
</dbReference>
<accession>A0A9P0BGP0</accession>
<comment type="catalytic activity">
    <reaction evidence="14">
        <text>ATP + H2O = ADP + phosphate + H(+)</text>
        <dbReference type="Rhea" id="RHEA:13065"/>
        <dbReference type="ChEBI" id="CHEBI:15377"/>
        <dbReference type="ChEBI" id="CHEBI:15378"/>
        <dbReference type="ChEBI" id="CHEBI:30616"/>
        <dbReference type="ChEBI" id="CHEBI:43474"/>
        <dbReference type="ChEBI" id="CHEBI:456216"/>
        <dbReference type="EC" id="3.6.4.13"/>
    </reaction>
</comment>
<comment type="function">
    <text evidence="15">Component of the 17S U2 SnRNP complex of the spliceosome, a large ribonucleoprotein complex that removes introns from transcribed pre-mRNAs. The 17S U2 SnRNP complex (1) directly participates in early spliceosome assembly and (2) mediates recognition of the intron branch site during pre-mRNA splicing by promoting the selection of the pre-mRNA branch-site adenosine, the nucleophile for the first step of splicing. Within the 17S U2 SnRNP complex, DDX46 plays essential roles during assembly of pre-spliceosome and proofreading of the branch site.</text>
</comment>
<dbReference type="PRINTS" id="PR00187">
    <property type="entry name" value="HAEMOCYANIN"/>
</dbReference>
<evidence type="ECO:0000256" key="5">
    <source>
        <dbReference type="ARBA" id="ARBA00022741"/>
    </source>
</evidence>
<dbReference type="InterPro" id="IPR005204">
    <property type="entry name" value="Hemocyanin_N"/>
</dbReference>
<feature type="domain" description="Helicase C-terminal" evidence="21">
    <location>
        <begin position="587"/>
        <end position="748"/>
    </location>
</feature>
<keyword evidence="6" id="KW-0758">Storage protein</keyword>
<evidence type="ECO:0000256" key="4">
    <source>
        <dbReference type="ARBA" id="ARBA00022728"/>
    </source>
</evidence>
<evidence type="ECO:0000259" key="20">
    <source>
        <dbReference type="PROSITE" id="PS51192"/>
    </source>
</evidence>
<evidence type="ECO:0000256" key="19">
    <source>
        <dbReference type="SAM" id="MobiDB-lite"/>
    </source>
</evidence>
<keyword evidence="11" id="KW-0508">mRNA splicing</keyword>
<gene>
    <name evidence="23" type="ORF">MELIAE_LOCUS12607</name>
</gene>
<dbReference type="GO" id="GO:0003724">
    <property type="term" value="F:RNA helicase activity"/>
    <property type="evidence" value="ECO:0007669"/>
    <property type="project" value="UniProtKB-EC"/>
</dbReference>
<name>A0A9P0BGP0_BRAAE</name>
<dbReference type="GO" id="GO:0005524">
    <property type="term" value="F:ATP binding"/>
    <property type="evidence" value="ECO:0007669"/>
    <property type="project" value="UniProtKB-KW"/>
</dbReference>
<dbReference type="Proteomes" id="UP001154078">
    <property type="component" value="Chromosome 9"/>
</dbReference>
<dbReference type="PANTHER" id="PTHR11511">
    <property type="entry name" value="LARVAL STORAGE PROTEIN/PHENOLOXIDASE"/>
    <property type="match status" value="1"/>
</dbReference>
<comment type="similarity">
    <text evidence="13">Belongs to the DEAD box helicase family. DDX46/PRP5 subfamily.</text>
</comment>
<evidence type="ECO:0000256" key="14">
    <source>
        <dbReference type="ARBA" id="ARBA00047984"/>
    </source>
</evidence>
<dbReference type="GO" id="GO:0005681">
    <property type="term" value="C:spliceosomal complex"/>
    <property type="evidence" value="ECO:0007669"/>
    <property type="project" value="UniProtKB-KW"/>
</dbReference>
<dbReference type="Pfam" id="PF00271">
    <property type="entry name" value="Helicase_C"/>
    <property type="match status" value="1"/>
</dbReference>
<dbReference type="PANTHER" id="PTHR11511:SF5">
    <property type="entry name" value="FAT-BODY PROTEIN 1-RELATED"/>
    <property type="match status" value="1"/>
</dbReference>
<feature type="domain" description="Helicase ATP-binding" evidence="20">
    <location>
        <begin position="398"/>
        <end position="576"/>
    </location>
</feature>
<evidence type="ECO:0000259" key="22">
    <source>
        <dbReference type="PROSITE" id="PS51195"/>
    </source>
</evidence>
<keyword evidence="3" id="KW-0507">mRNA processing</keyword>